<organism evidence="22 23">
    <name type="scientific">Sellimonas catena</name>
    <dbReference type="NCBI Taxonomy" id="2994035"/>
    <lineage>
        <taxon>Bacteria</taxon>
        <taxon>Bacillati</taxon>
        <taxon>Bacillota</taxon>
        <taxon>Clostridia</taxon>
        <taxon>Lachnospirales</taxon>
        <taxon>Lachnospiraceae</taxon>
        <taxon>Sellimonas</taxon>
    </lineage>
</organism>
<evidence type="ECO:0000256" key="17">
    <source>
        <dbReference type="HAMAP-Rule" id="MF_01965"/>
    </source>
</evidence>
<feature type="binding site" evidence="18">
    <location>
        <position position="135"/>
    </location>
    <ligand>
        <name>(6S)-NADPHX</name>
        <dbReference type="ChEBI" id="CHEBI:64076"/>
    </ligand>
</feature>
<feature type="binding site" evidence="17">
    <location>
        <begin position="413"/>
        <end position="417"/>
    </location>
    <ligand>
        <name>AMP</name>
        <dbReference type="ChEBI" id="CHEBI:456215"/>
    </ligand>
</feature>
<feature type="domain" description="YjeF N-terminal" evidence="21">
    <location>
        <begin position="10"/>
        <end position="210"/>
    </location>
</feature>
<dbReference type="PIRSF" id="PIRSF017184">
    <property type="entry name" value="Nnr"/>
    <property type="match status" value="1"/>
</dbReference>
<feature type="binding site" evidence="17">
    <location>
        <position position="443"/>
    </location>
    <ligand>
        <name>(6S)-NADPHX</name>
        <dbReference type="ChEBI" id="CHEBI:64076"/>
    </ligand>
</feature>
<dbReference type="Pfam" id="PF01256">
    <property type="entry name" value="Carb_kinase"/>
    <property type="match status" value="1"/>
</dbReference>
<dbReference type="EC" id="5.1.99.6" evidence="19"/>
<keyword evidence="9 18" id="KW-0630">Potassium</keyword>
<dbReference type="PROSITE" id="PS51385">
    <property type="entry name" value="YJEF_N"/>
    <property type="match status" value="1"/>
</dbReference>
<comment type="catalytic activity">
    <reaction evidence="2 18 19">
        <text>(6R)-NADPHX = (6S)-NADPHX</text>
        <dbReference type="Rhea" id="RHEA:32227"/>
        <dbReference type="ChEBI" id="CHEBI:64076"/>
        <dbReference type="ChEBI" id="CHEBI:64077"/>
        <dbReference type="EC" id="5.1.99.6"/>
    </reaction>
</comment>
<evidence type="ECO:0000256" key="19">
    <source>
        <dbReference type="PIRNR" id="PIRNR017184"/>
    </source>
</evidence>
<evidence type="ECO:0000256" key="6">
    <source>
        <dbReference type="ARBA" id="ARBA00022741"/>
    </source>
</evidence>
<dbReference type="InterPro" id="IPR004443">
    <property type="entry name" value="YjeF_N_dom"/>
</dbReference>
<dbReference type="PROSITE" id="PS01050">
    <property type="entry name" value="YJEF_C_2"/>
    <property type="match status" value="1"/>
</dbReference>
<dbReference type="RefSeq" id="WP_281872407.1">
    <property type="nucleotide sequence ID" value="NZ_BSBO01000007.1"/>
</dbReference>
<keyword evidence="5 18" id="KW-0479">Metal-binding</keyword>
<dbReference type="PANTHER" id="PTHR12592:SF0">
    <property type="entry name" value="ATP-DEPENDENT (S)-NAD(P)H-HYDRATE DEHYDRATASE"/>
    <property type="match status" value="1"/>
</dbReference>
<keyword evidence="12 17" id="KW-0456">Lyase</keyword>
<dbReference type="SUPFAM" id="SSF53613">
    <property type="entry name" value="Ribokinase-like"/>
    <property type="match status" value="1"/>
</dbReference>
<dbReference type="EC" id="4.2.1.136" evidence="19"/>
<dbReference type="PROSITE" id="PS51383">
    <property type="entry name" value="YJEF_C_3"/>
    <property type="match status" value="1"/>
</dbReference>
<feature type="binding site" evidence="18">
    <location>
        <position position="153"/>
    </location>
    <ligand>
        <name>(6S)-NADPHX</name>
        <dbReference type="ChEBI" id="CHEBI:64076"/>
    </ligand>
</feature>
<comment type="cofactor">
    <cofactor evidence="18 19">
        <name>K(+)</name>
        <dbReference type="ChEBI" id="CHEBI:29103"/>
    </cofactor>
    <text evidence="18 19">Binds 1 potassium ion per subunit.</text>
</comment>
<evidence type="ECO:0000313" key="22">
    <source>
        <dbReference type="EMBL" id="GLG03747.1"/>
    </source>
</evidence>
<comment type="caution">
    <text evidence="22">The sequence shown here is derived from an EMBL/GenBank/DDBJ whole genome shotgun (WGS) entry which is preliminary data.</text>
</comment>
<evidence type="ECO:0000256" key="1">
    <source>
        <dbReference type="ARBA" id="ARBA00000013"/>
    </source>
</evidence>
<evidence type="ECO:0000256" key="14">
    <source>
        <dbReference type="ARBA" id="ARBA00025153"/>
    </source>
</evidence>
<comment type="function">
    <text evidence="18">Catalyzes the epimerization of the S- and R-forms of NAD(P)HX, a damaged form of NAD(P)H that is a result of enzymatic or heat-dependent hydration. This is a prerequisite for the S-specific NAD(P)H-hydrate dehydratase to allow the repair of both epimers of NAD(P)HX.</text>
</comment>
<dbReference type="PANTHER" id="PTHR12592">
    <property type="entry name" value="ATP-DEPENDENT (S)-NAD(P)H-HYDRATE DEHYDRATASE FAMILY MEMBER"/>
    <property type="match status" value="1"/>
</dbReference>
<dbReference type="GO" id="GO:0052856">
    <property type="term" value="F:NAD(P)HX epimerase activity"/>
    <property type="evidence" value="ECO:0007669"/>
    <property type="project" value="UniProtKB-UniRule"/>
</dbReference>
<dbReference type="GO" id="GO:0110051">
    <property type="term" value="P:metabolite repair"/>
    <property type="evidence" value="ECO:0007669"/>
    <property type="project" value="TreeGrafter"/>
</dbReference>
<feature type="binding site" evidence="17">
    <location>
        <position position="442"/>
    </location>
    <ligand>
        <name>AMP</name>
        <dbReference type="ChEBI" id="CHEBI:456215"/>
    </ligand>
</feature>
<dbReference type="AlphaFoldDB" id="A0A9W6C4X9"/>
<evidence type="ECO:0000256" key="11">
    <source>
        <dbReference type="ARBA" id="ARBA00023235"/>
    </source>
</evidence>
<dbReference type="Gene3D" id="3.40.50.10260">
    <property type="entry name" value="YjeF N-terminal domain"/>
    <property type="match status" value="1"/>
</dbReference>
<comment type="similarity">
    <text evidence="18">Belongs to the NnrE/AIBP family.</text>
</comment>
<evidence type="ECO:0000256" key="5">
    <source>
        <dbReference type="ARBA" id="ARBA00022723"/>
    </source>
</evidence>
<dbReference type="GO" id="GO:0005524">
    <property type="term" value="F:ATP binding"/>
    <property type="evidence" value="ECO:0007669"/>
    <property type="project" value="UniProtKB-UniRule"/>
</dbReference>
<feature type="binding site" evidence="18">
    <location>
        <position position="59"/>
    </location>
    <ligand>
        <name>K(+)</name>
        <dbReference type="ChEBI" id="CHEBI:29103"/>
    </ligand>
</feature>
<evidence type="ECO:0000256" key="8">
    <source>
        <dbReference type="ARBA" id="ARBA00022857"/>
    </source>
</evidence>
<dbReference type="NCBIfam" id="TIGR00197">
    <property type="entry name" value="yjeF_nterm"/>
    <property type="match status" value="1"/>
</dbReference>
<dbReference type="InterPro" id="IPR017953">
    <property type="entry name" value="Carbohydrate_kinase_pred_CS"/>
</dbReference>
<comment type="function">
    <text evidence="17">Catalyzes the dehydration of the S-form of NAD(P)HX at the expense of ADP, which is converted to AMP. Together with NAD(P)HX epimerase, which catalyzes the epimerization of the S- and R-forms, the enzyme allows the repair of both epimers of NAD(P)HX, a damaged form of NAD(P)H that is a result of enzymatic or heat-dependent hydration.</text>
</comment>
<dbReference type="Gene3D" id="3.40.1190.20">
    <property type="match status" value="1"/>
</dbReference>
<sequence>MKYIIDGRTMKAADAYTIGTIGIPSLVLMERAALKVVEAAERERLNLSKSLIVCGSGNNGGDGFAVGRLLLEKGYGVTVVLVGNPDHCTEETKTQIQIFKAVGGTVRREIPEESYTAVFDAVFGIGLSRPVEGRYAGILEQMNRLDAAKIAVDIPSGIDAGNGEILGTAFRADLTVTFAYQKAGMVLYPGAFCAGKVCVEDIGIYLRGGVEGTRYLTYERKDVGRLCPQRKDDAHKGTYGKVLMITGSQGMAGAAILSAKAAYRMGSGLVRILTPESNREVLQATLPEAVITPYGEDLENQLEELLNWADVICAGCGLGTDIQAGMIIEHLLVYLGTHRKYCVMDADGLNLISGMEEERRNTYLKAAGSSLIFTPHIREFARLLGKTTEETKKNRIGLAQEYAKTYNIILTAKDARTVVAGEGRIPYLNTSGNGAMAKAGSGDVLAGMITGCLALGMDRFDAAALGVFIHGLCGDEAREKLGAHSVLAGDLIEMASAVLQEIERRKVQSK</sequence>
<dbReference type="SUPFAM" id="SSF64153">
    <property type="entry name" value="YjeF N-terminal domain-like"/>
    <property type="match status" value="1"/>
</dbReference>
<comment type="similarity">
    <text evidence="17">Belongs to the NnrD/CARKD family.</text>
</comment>
<dbReference type="InterPro" id="IPR036652">
    <property type="entry name" value="YjeF_N_dom_sf"/>
</dbReference>
<evidence type="ECO:0000259" key="20">
    <source>
        <dbReference type="PROSITE" id="PS51383"/>
    </source>
</evidence>
<protein>
    <recommendedName>
        <fullName evidence="19">Bifunctional NAD(P)H-hydrate repair enzyme</fullName>
    </recommendedName>
    <alternativeName>
        <fullName evidence="19">Nicotinamide nucleotide repair protein</fullName>
    </alternativeName>
    <domain>
        <recommendedName>
            <fullName evidence="19">ADP-dependent (S)-NAD(P)H-hydrate dehydratase</fullName>
            <ecNumber evidence="19">4.2.1.136</ecNumber>
        </recommendedName>
        <alternativeName>
            <fullName evidence="19">ADP-dependent NAD(P)HX dehydratase</fullName>
        </alternativeName>
    </domain>
    <domain>
        <recommendedName>
            <fullName evidence="19">NAD(P)H-hydrate epimerase</fullName>
            <ecNumber evidence="19">5.1.99.6</ecNumber>
        </recommendedName>
    </domain>
</protein>
<comment type="similarity">
    <text evidence="3 19">In the N-terminal section; belongs to the NnrE/AIBP family.</text>
</comment>
<dbReference type="InterPro" id="IPR029056">
    <property type="entry name" value="Ribokinase-like"/>
</dbReference>
<comment type="catalytic activity">
    <reaction evidence="15 17 19">
        <text>(6S)-NADHX + ADP = AMP + phosphate + NADH + H(+)</text>
        <dbReference type="Rhea" id="RHEA:32223"/>
        <dbReference type="ChEBI" id="CHEBI:15378"/>
        <dbReference type="ChEBI" id="CHEBI:43474"/>
        <dbReference type="ChEBI" id="CHEBI:57945"/>
        <dbReference type="ChEBI" id="CHEBI:64074"/>
        <dbReference type="ChEBI" id="CHEBI:456215"/>
        <dbReference type="ChEBI" id="CHEBI:456216"/>
        <dbReference type="EC" id="4.2.1.136"/>
    </reaction>
</comment>
<dbReference type="Proteomes" id="UP001145145">
    <property type="component" value="Unassembled WGS sequence"/>
</dbReference>
<evidence type="ECO:0000256" key="18">
    <source>
        <dbReference type="HAMAP-Rule" id="MF_01966"/>
    </source>
</evidence>
<dbReference type="InterPro" id="IPR030677">
    <property type="entry name" value="Nnr"/>
</dbReference>
<keyword evidence="8 17" id="KW-0521">NADP</keyword>
<gene>
    <name evidence="22" type="primary">nnr</name>
    <name evidence="17" type="synonym">nnrD</name>
    <name evidence="18" type="synonym">nnrE</name>
    <name evidence="22" type="ORF">Selli1_09210</name>
</gene>
<evidence type="ECO:0000256" key="3">
    <source>
        <dbReference type="ARBA" id="ARBA00006001"/>
    </source>
</evidence>
<feature type="binding site" evidence="18">
    <location>
        <begin position="58"/>
        <end position="62"/>
    </location>
    <ligand>
        <name>(6S)-NADPHX</name>
        <dbReference type="ChEBI" id="CHEBI:64076"/>
    </ligand>
</feature>
<dbReference type="CDD" id="cd01171">
    <property type="entry name" value="YXKO-related"/>
    <property type="match status" value="1"/>
</dbReference>
<dbReference type="InterPro" id="IPR000631">
    <property type="entry name" value="CARKD"/>
</dbReference>
<keyword evidence="23" id="KW-1185">Reference proteome</keyword>
<keyword evidence="10 17" id="KW-0520">NAD</keyword>
<evidence type="ECO:0000256" key="16">
    <source>
        <dbReference type="ARBA" id="ARBA00049209"/>
    </source>
</evidence>
<feature type="binding site" evidence="17">
    <location>
        <position position="254"/>
    </location>
    <ligand>
        <name>(6S)-NADPHX</name>
        <dbReference type="ChEBI" id="CHEBI:64076"/>
    </ligand>
</feature>
<dbReference type="HAMAP" id="MF_01966">
    <property type="entry name" value="NADHX_epimerase"/>
    <property type="match status" value="1"/>
</dbReference>
<dbReference type="GO" id="GO:0046872">
    <property type="term" value="F:metal ion binding"/>
    <property type="evidence" value="ECO:0007669"/>
    <property type="project" value="UniProtKB-UniRule"/>
</dbReference>
<dbReference type="GO" id="GO:0052855">
    <property type="term" value="F:ADP-dependent NAD(P)H-hydrate dehydratase activity"/>
    <property type="evidence" value="ECO:0007669"/>
    <property type="project" value="UniProtKB-UniRule"/>
</dbReference>
<feature type="binding site" evidence="18">
    <location>
        <position position="156"/>
    </location>
    <ligand>
        <name>K(+)</name>
        <dbReference type="ChEBI" id="CHEBI:29103"/>
    </ligand>
</feature>
<dbReference type="EMBL" id="BSBO01000007">
    <property type="protein sequence ID" value="GLG03747.1"/>
    <property type="molecule type" value="Genomic_DNA"/>
</dbReference>
<feature type="domain" description="YjeF C-terminal" evidence="20">
    <location>
        <begin position="219"/>
        <end position="502"/>
    </location>
</feature>
<dbReference type="HAMAP" id="MF_01965">
    <property type="entry name" value="NADHX_dehydratase"/>
    <property type="match status" value="1"/>
</dbReference>
<evidence type="ECO:0000256" key="15">
    <source>
        <dbReference type="ARBA" id="ARBA00048238"/>
    </source>
</evidence>
<name>A0A9W6C4X9_9FIRM</name>
<proteinExistence type="inferred from homology"/>
<accession>A0A9W6C4X9</accession>
<dbReference type="GO" id="GO:0046496">
    <property type="term" value="P:nicotinamide nucleotide metabolic process"/>
    <property type="evidence" value="ECO:0007669"/>
    <property type="project" value="UniProtKB-UniRule"/>
</dbReference>
<feature type="binding site" evidence="17">
    <location>
        <position position="317"/>
    </location>
    <ligand>
        <name>(6S)-NADPHX</name>
        <dbReference type="ChEBI" id="CHEBI:64076"/>
    </ligand>
</feature>
<evidence type="ECO:0000256" key="12">
    <source>
        <dbReference type="ARBA" id="ARBA00023239"/>
    </source>
</evidence>
<comment type="catalytic activity">
    <reaction evidence="1 18 19">
        <text>(6R)-NADHX = (6S)-NADHX</text>
        <dbReference type="Rhea" id="RHEA:32215"/>
        <dbReference type="ChEBI" id="CHEBI:64074"/>
        <dbReference type="ChEBI" id="CHEBI:64075"/>
        <dbReference type="EC" id="5.1.99.6"/>
    </reaction>
</comment>
<comment type="subunit">
    <text evidence="17">Homotetramer.</text>
</comment>
<reference evidence="22 23" key="1">
    <citation type="journal article" date="2023" name="Int. J. Syst. Evol. Microbiol.">
        <title>Sellimonas catena sp. nov., isolated from human faeces.</title>
        <authorList>
            <person name="Hisatomi A."/>
            <person name="Ohkuma M."/>
            <person name="Sakamoto M."/>
        </authorList>
    </citation>
    <scope>NUCLEOTIDE SEQUENCE [LARGE SCALE GENOMIC DNA]</scope>
    <source>
        <strain evidence="22 23">12EGH17</strain>
    </source>
</reference>
<comment type="function">
    <text evidence="14 19">Bifunctional enzyme that catalyzes the epimerization of the S- and R-forms of NAD(P)HX and the dehydration of the S-form of NAD(P)HX at the expense of ADP, which is converted to AMP. This allows the repair of both epimers of NAD(P)HX, a damaged form of NAD(P)H that is a result of enzymatic or heat-dependent hydration.</text>
</comment>
<evidence type="ECO:0000259" key="21">
    <source>
        <dbReference type="PROSITE" id="PS51385"/>
    </source>
</evidence>
<feature type="binding site" evidence="17">
    <location>
        <position position="376"/>
    </location>
    <ligand>
        <name>(6S)-NADPHX</name>
        <dbReference type="ChEBI" id="CHEBI:64076"/>
    </ligand>
</feature>
<keyword evidence="11 18" id="KW-0413">Isomerase</keyword>
<comment type="catalytic activity">
    <reaction evidence="16 17 19">
        <text>(6S)-NADPHX + ADP = AMP + phosphate + NADPH + H(+)</text>
        <dbReference type="Rhea" id="RHEA:32235"/>
        <dbReference type="ChEBI" id="CHEBI:15378"/>
        <dbReference type="ChEBI" id="CHEBI:43474"/>
        <dbReference type="ChEBI" id="CHEBI:57783"/>
        <dbReference type="ChEBI" id="CHEBI:64076"/>
        <dbReference type="ChEBI" id="CHEBI:456215"/>
        <dbReference type="ChEBI" id="CHEBI:456216"/>
        <dbReference type="EC" id="4.2.1.136"/>
    </reaction>
</comment>
<evidence type="ECO:0000256" key="2">
    <source>
        <dbReference type="ARBA" id="ARBA00000909"/>
    </source>
</evidence>
<evidence type="ECO:0000256" key="10">
    <source>
        <dbReference type="ARBA" id="ARBA00023027"/>
    </source>
</evidence>
<keyword evidence="13" id="KW-0511">Multifunctional enzyme</keyword>
<comment type="cofactor">
    <cofactor evidence="17">
        <name>Mg(2+)</name>
        <dbReference type="ChEBI" id="CHEBI:18420"/>
    </cofactor>
</comment>
<keyword evidence="7 17" id="KW-0067">ATP-binding</keyword>
<comment type="similarity">
    <text evidence="4 19">In the C-terminal section; belongs to the NnrD/CARKD family.</text>
</comment>
<feature type="binding site" evidence="18">
    <location>
        <position position="120"/>
    </location>
    <ligand>
        <name>K(+)</name>
        <dbReference type="ChEBI" id="CHEBI:29103"/>
    </ligand>
</feature>
<dbReference type="Pfam" id="PF03853">
    <property type="entry name" value="YjeF_N"/>
    <property type="match status" value="1"/>
</dbReference>
<evidence type="ECO:0000256" key="7">
    <source>
        <dbReference type="ARBA" id="ARBA00022840"/>
    </source>
</evidence>
<evidence type="ECO:0000256" key="13">
    <source>
        <dbReference type="ARBA" id="ARBA00023268"/>
    </source>
</evidence>
<keyword evidence="6 17" id="KW-0547">Nucleotide-binding</keyword>
<feature type="binding site" evidence="18">
    <location>
        <begin position="124"/>
        <end position="130"/>
    </location>
    <ligand>
        <name>(6S)-NADPHX</name>
        <dbReference type="ChEBI" id="CHEBI:64076"/>
    </ligand>
</feature>
<evidence type="ECO:0000313" key="23">
    <source>
        <dbReference type="Proteomes" id="UP001145145"/>
    </source>
</evidence>
<dbReference type="NCBIfam" id="TIGR00196">
    <property type="entry name" value="yjeF_cterm"/>
    <property type="match status" value="1"/>
</dbReference>
<evidence type="ECO:0000256" key="4">
    <source>
        <dbReference type="ARBA" id="ARBA00009524"/>
    </source>
</evidence>
<evidence type="ECO:0000256" key="9">
    <source>
        <dbReference type="ARBA" id="ARBA00022958"/>
    </source>
</evidence>